<protein>
    <submittedName>
        <fullName evidence="1">Uncharacterized protein</fullName>
    </submittedName>
</protein>
<name>A0AAE1DHZ6_9GAST</name>
<evidence type="ECO:0000313" key="1">
    <source>
        <dbReference type="EMBL" id="KAK3770173.1"/>
    </source>
</evidence>
<dbReference type="EMBL" id="JAWDGP010003865">
    <property type="protein sequence ID" value="KAK3770173.1"/>
    <property type="molecule type" value="Genomic_DNA"/>
</dbReference>
<organism evidence="1 2">
    <name type="scientific">Elysia crispata</name>
    <name type="common">lettuce slug</name>
    <dbReference type="NCBI Taxonomy" id="231223"/>
    <lineage>
        <taxon>Eukaryota</taxon>
        <taxon>Metazoa</taxon>
        <taxon>Spiralia</taxon>
        <taxon>Lophotrochozoa</taxon>
        <taxon>Mollusca</taxon>
        <taxon>Gastropoda</taxon>
        <taxon>Heterobranchia</taxon>
        <taxon>Euthyneura</taxon>
        <taxon>Panpulmonata</taxon>
        <taxon>Sacoglossa</taxon>
        <taxon>Placobranchoidea</taxon>
        <taxon>Plakobranchidae</taxon>
        <taxon>Elysia</taxon>
    </lineage>
</organism>
<sequence length="138" mass="15288">MRRCWAGKEGDWYVEGCNNILQSEQYPQPCRSQHAHPRDLTGDSRLTTGQLGNHCSHSTQYRGVCVCVSVVPTTTFHGGDANFTKSVRMFSLHSHVVRVTSGRGKENGEVRLPGYSFFFKVVTAPGEKALKVAFDVAL</sequence>
<proteinExistence type="predicted"/>
<dbReference type="Proteomes" id="UP001283361">
    <property type="component" value="Unassembled WGS sequence"/>
</dbReference>
<evidence type="ECO:0000313" key="2">
    <source>
        <dbReference type="Proteomes" id="UP001283361"/>
    </source>
</evidence>
<accession>A0AAE1DHZ6</accession>
<keyword evidence="2" id="KW-1185">Reference proteome</keyword>
<dbReference type="AlphaFoldDB" id="A0AAE1DHZ6"/>
<reference evidence="1" key="1">
    <citation type="journal article" date="2023" name="G3 (Bethesda)">
        <title>A reference genome for the long-term kleptoplast-retaining sea slug Elysia crispata morphotype clarki.</title>
        <authorList>
            <person name="Eastman K.E."/>
            <person name="Pendleton A.L."/>
            <person name="Shaikh M.A."/>
            <person name="Suttiyut T."/>
            <person name="Ogas R."/>
            <person name="Tomko P."/>
            <person name="Gavelis G."/>
            <person name="Widhalm J.R."/>
            <person name="Wisecaver J.H."/>
        </authorList>
    </citation>
    <scope>NUCLEOTIDE SEQUENCE</scope>
    <source>
        <strain evidence="1">ECLA1</strain>
    </source>
</reference>
<comment type="caution">
    <text evidence="1">The sequence shown here is derived from an EMBL/GenBank/DDBJ whole genome shotgun (WGS) entry which is preliminary data.</text>
</comment>
<gene>
    <name evidence="1" type="ORF">RRG08_038684</name>
</gene>